<feature type="region of interest" description="Disordered" evidence="1">
    <location>
        <begin position="1"/>
        <end position="27"/>
    </location>
</feature>
<protein>
    <submittedName>
        <fullName evidence="2">Uncharacterized protein</fullName>
    </submittedName>
</protein>
<reference evidence="3" key="1">
    <citation type="journal article" date="2019" name="Microbiol. Resour. Announc.">
        <title>Complete Genome Sequence of Halomonas olivaria, a Moderately Halophilic Bacterium Isolated from Olive Processing Effluents, Obtained by Nanopore Sequencing.</title>
        <authorList>
            <person name="Nagata S."/>
            <person name="Ii K.M."/>
            <person name="Tsukimi T."/>
            <person name="Miura M.C."/>
            <person name="Galipon J."/>
            <person name="Arakawa K."/>
        </authorList>
    </citation>
    <scope>NUCLEOTIDE SEQUENCE [LARGE SCALE GENOMIC DNA]</scope>
    <source>
        <strain evidence="3">TYRC17</strain>
    </source>
</reference>
<evidence type="ECO:0000313" key="2">
    <source>
        <dbReference type="EMBL" id="BBI48430.1"/>
    </source>
</evidence>
<dbReference type="Proteomes" id="UP000289555">
    <property type="component" value="Chromosome"/>
</dbReference>
<proteinExistence type="predicted"/>
<name>A0ABM7GCP4_9GAMM</name>
<evidence type="ECO:0000256" key="1">
    <source>
        <dbReference type="SAM" id="MobiDB-lite"/>
    </source>
</evidence>
<evidence type="ECO:0000313" key="3">
    <source>
        <dbReference type="Proteomes" id="UP000289555"/>
    </source>
</evidence>
<dbReference type="Gene3D" id="2.160.20.110">
    <property type="match status" value="1"/>
</dbReference>
<organism evidence="2 3">
    <name type="scientific">Vreelandella olivaria</name>
    <dbReference type="NCBI Taxonomy" id="390919"/>
    <lineage>
        <taxon>Bacteria</taxon>
        <taxon>Pseudomonadati</taxon>
        <taxon>Pseudomonadota</taxon>
        <taxon>Gammaproteobacteria</taxon>
        <taxon>Oceanospirillales</taxon>
        <taxon>Halomonadaceae</taxon>
        <taxon>Vreelandella</taxon>
    </lineage>
</organism>
<keyword evidence="3" id="KW-1185">Reference proteome</keyword>
<accession>A0ABM7GCP4</accession>
<dbReference type="EMBL" id="AP019416">
    <property type="protein sequence ID" value="BBI48430.1"/>
    <property type="molecule type" value="Genomic_DNA"/>
</dbReference>
<sequence length="282" mass="29833">MGDMQHGETRVAGTLDASAPNDGDGGFVETSAAKVSIMDEATVTTRADDGQTGEWLIDPQDYTVAEEDGDITGNTLSNNLVDNNVTIESVDGGEDGNGDIFINDEVTWSSGNTLTLNAQRNIEINEEMDASEGNGGKLALEYGQDSTDGGSALFTANAPVNLQAGQNLSTQLGSNGEVLDFIVITELGDETGYADGTLQAMRDDLEGHYALGADIDASNTVNWEEGKGWEPVGFDSFLSGQDSFRGAFNGLGHTISDLTINRPEEDNVGFLEVQSLVCKIFI</sequence>
<gene>
    <name evidence="2" type="ORF">HORIV_08510</name>
</gene>